<dbReference type="InterPro" id="IPR036188">
    <property type="entry name" value="FAD/NAD-bd_sf"/>
</dbReference>
<feature type="compositionally biased region" description="Basic and acidic residues" evidence="5">
    <location>
        <begin position="419"/>
        <end position="433"/>
    </location>
</feature>
<dbReference type="GO" id="GO:0016709">
    <property type="term" value="F:oxidoreductase activity, acting on paired donors, with incorporation or reduction of molecular oxygen, NAD(P)H as one donor, and incorporation of one atom of oxygen"/>
    <property type="evidence" value="ECO:0007669"/>
    <property type="project" value="UniProtKB-ARBA"/>
</dbReference>
<evidence type="ECO:0000259" key="6">
    <source>
        <dbReference type="Pfam" id="PF01494"/>
    </source>
</evidence>
<name>A0A2W2BL87_9ACTN</name>
<feature type="region of interest" description="Disordered" evidence="5">
    <location>
        <begin position="410"/>
        <end position="433"/>
    </location>
</feature>
<keyword evidence="4" id="KW-0274">FAD</keyword>
<evidence type="ECO:0000256" key="3">
    <source>
        <dbReference type="ARBA" id="ARBA00022630"/>
    </source>
</evidence>
<dbReference type="RefSeq" id="WP_111253097.1">
    <property type="nucleotide sequence ID" value="NZ_POTW01000004.1"/>
</dbReference>
<feature type="domain" description="FAD-binding" evidence="6">
    <location>
        <begin position="11"/>
        <end position="351"/>
    </location>
</feature>
<dbReference type="PRINTS" id="PR00420">
    <property type="entry name" value="RNGMNOXGNASE"/>
</dbReference>
<accession>A0A2W2BL87</accession>
<dbReference type="PANTHER" id="PTHR43004">
    <property type="entry name" value="TRK SYSTEM POTASSIUM UPTAKE PROTEIN"/>
    <property type="match status" value="1"/>
</dbReference>
<dbReference type="EMBL" id="POTW01000004">
    <property type="protein sequence ID" value="PZF86090.1"/>
    <property type="molecule type" value="Genomic_DNA"/>
</dbReference>
<gene>
    <name evidence="7" type="ORF">C1I92_02610</name>
</gene>
<dbReference type="InterPro" id="IPR050641">
    <property type="entry name" value="RIFMO-like"/>
</dbReference>
<dbReference type="Proteomes" id="UP000248764">
    <property type="component" value="Unassembled WGS sequence"/>
</dbReference>
<evidence type="ECO:0000256" key="1">
    <source>
        <dbReference type="ARBA" id="ARBA00001974"/>
    </source>
</evidence>
<evidence type="ECO:0000256" key="2">
    <source>
        <dbReference type="ARBA" id="ARBA00007801"/>
    </source>
</evidence>
<dbReference type="AlphaFoldDB" id="A0A2W2BL87"/>
<reference evidence="7 8" key="1">
    <citation type="submission" date="2018-01" db="EMBL/GenBank/DDBJ databases">
        <title>Draft genome sequence of Jiangella sp. GTF31.</title>
        <authorList>
            <person name="Sahin N."/>
            <person name="Ay H."/>
            <person name="Saygin H."/>
        </authorList>
    </citation>
    <scope>NUCLEOTIDE SEQUENCE [LARGE SCALE GENOMIC DNA]</scope>
    <source>
        <strain evidence="7 8">GTF31</strain>
    </source>
</reference>
<comment type="similarity">
    <text evidence="2">Belongs to the PheA/TfdB FAD monooxygenase family.</text>
</comment>
<sequence length="538" mass="57826">MTASGDGEVLDVLVVGAGPTGLALAATLRRYGVRFRVVDAALDRVHESRALAIQPRTLEVLAGLGVTGQLVAHGNRTVRLRLHAGRRTVSMPLFDIGLDDTAYPYLLFLSQAETERILVDHLAQHDIRPERGVELVGMEQHGDGVSCRLRSAGVAAEVVTARYVVGCDGAHSAVRTLTGIGFEGLAYPQTFVLADLEADGIEPGAAHAFVGGRGILFFFPLATPVSWRILTMRPPDAPAPERGAVTLSELQALVDAATTSPVRLHDPLWATDFRIANRGATRYRSGRVFLAGDAAHIHSPAGAQGMNTGIQDAVNLGWKLGLVATGRGSPALLDTYEPERAPVGRRVLRFTDRAFTIATSANPLIRTARTRIVPAVAPLATRFRRIRGYGFRTLAQLAIHYRHSPLSAHGTRRLGRGLRPGDRLPDAPLSRDGRPTTLHAELATPGFHLLLCGPSDQWPASAGADLAARYPGLLTIHRLGRNDGPDILFDPTGRASRLLGTGNTAAHLLVRPDGHLARRGEADLSGVRAYLHRWMRDA</sequence>
<keyword evidence="7" id="KW-0560">Oxidoreductase</keyword>
<keyword evidence="8" id="KW-1185">Reference proteome</keyword>
<evidence type="ECO:0000313" key="8">
    <source>
        <dbReference type="Proteomes" id="UP000248764"/>
    </source>
</evidence>
<evidence type="ECO:0000256" key="5">
    <source>
        <dbReference type="SAM" id="MobiDB-lite"/>
    </source>
</evidence>
<dbReference type="Gene3D" id="3.40.30.120">
    <property type="match status" value="1"/>
</dbReference>
<dbReference type="SUPFAM" id="SSF52833">
    <property type="entry name" value="Thioredoxin-like"/>
    <property type="match status" value="1"/>
</dbReference>
<dbReference type="Gene3D" id="3.30.70.2450">
    <property type="match status" value="1"/>
</dbReference>
<dbReference type="PANTHER" id="PTHR43004:SF19">
    <property type="entry name" value="BINDING MONOOXYGENASE, PUTATIVE (JCVI)-RELATED"/>
    <property type="match status" value="1"/>
</dbReference>
<organism evidence="7 8">
    <name type="scientific">Jiangella anatolica</name>
    <dbReference type="NCBI Taxonomy" id="2670374"/>
    <lineage>
        <taxon>Bacteria</taxon>
        <taxon>Bacillati</taxon>
        <taxon>Actinomycetota</taxon>
        <taxon>Actinomycetes</taxon>
        <taxon>Jiangellales</taxon>
        <taxon>Jiangellaceae</taxon>
        <taxon>Jiangella</taxon>
    </lineage>
</organism>
<keyword evidence="7" id="KW-0503">Monooxygenase</keyword>
<proteinExistence type="inferred from homology"/>
<evidence type="ECO:0000256" key="4">
    <source>
        <dbReference type="ARBA" id="ARBA00022827"/>
    </source>
</evidence>
<comment type="caution">
    <text evidence="7">The sequence shown here is derived from an EMBL/GenBank/DDBJ whole genome shotgun (WGS) entry which is preliminary data.</text>
</comment>
<dbReference type="GO" id="GO:0071949">
    <property type="term" value="F:FAD binding"/>
    <property type="evidence" value="ECO:0007669"/>
    <property type="project" value="InterPro"/>
</dbReference>
<dbReference type="InterPro" id="IPR036249">
    <property type="entry name" value="Thioredoxin-like_sf"/>
</dbReference>
<dbReference type="Pfam" id="PF01494">
    <property type="entry name" value="FAD_binding_3"/>
    <property type="match status" value="1"/>
</dbReference>
<dbReference type="Gene3D" id="3.50.50.60">
    <property type="entry name" value="FAD/NAD(P)-binding domain"/>
    <property type="match status" value="1"/>
</dbReference>
<evidence type="ECO:0000313" key="7">
    <source>
        <dbReference type="EMBL" id="PZF86090.1"/>
    </source>
</evidence>
<dbReference type="Pfam" id="PF21274">
    <property type="entry name" value="Rng_hyd_C"/>
    <property type="match status" value="1"/>
</dbReference>
<dbReference type="InterPro" id="IPR002938">
    <property type="entry name" value="FAD-bd"/>
</dbReference>
<protein>
    <submittedName>
        <fullName evidence="7">Monooxygenase</fullName>
    </submittedName>
</protein>
<keyword evidence="3" id="KW-0285">Flavoprotein</keyword>
<comment type="cofactor">
    <cofactor evidence="1">
        <name>FAD</name>
        <dbReference type="ChEBI" id="CHEBI:57692"/>
    </cofactor>
</comment>
<dbReference type="SUPFAM" id="SSF51905">
    <property type="entry name" value="FAD/NAD(P)-binding domain"/>
    <property type="match status" value="1"/>
</dbReference>